<dbReference type="PANTHER" id="PTHR11506:SF35">
    <property type="entry name" value="LYSOSOME-ASSOCIATED MEMBRANE GLYCOPROTEIN 5"/>
    <property type="match status" value="1"/>
</dbReference>
<keyword evidence="3 8" id="KW-0732">Signal</keyword>
<keyword evidence="5 7" id="KW-0472">Membrane</keyword>
<sequence>MIMEKLLLICAALLLVLNGRVLTPAEGVEDEDAKISAKREATMSNIKGPGNEMRVPPTKIAPPSGTRAVFDSEGYPCVLAEARATFLITFPAKLGKKGTKRGTKTVSVAIPEDDGKAVKTSGICDSRSSLANITYTWGKDDHFQFTVTFEKGKVGRNDVWRVKEFALKYDRSDAVFNGTTFLDGGQPLVVTDPKKLHFQVPHEMSLACDSDKKFDLFGKTKDDGSVVAIIHHMKFHPFLGMSGTFGEVYWCRPDFDERVPIAVGSVMAVMTVVTVAGYALFKKFRPKKADYDTME</sequence>
<proteinExistence type="predicted"/>
<evidence type="ECO:0000256" key="8">
    <source>
        <dbReference type="SAM" id="SignalP"/>
    </source>
</evidence>
<feature type="transmembrane region" description="Helical" evidence="7">
    <location>
        <begin position="261"/>
        <end position="281"/>
    </location>
</feature>
<evidence type="ECO:0000313" key="9">
    <source>
        <dbReference type="EMBL" id="CAD7273633.1"/>
    </source>
</evidence>
<dbReference type="InterPro" id="IPR002000">
    <property type="entry name" value="Lysosome-assoc_membr_glycop"/>
</dbReference>
<keyword evidence="4 7" id="KW-1133">Transmembrane helix</keyword>
<evidence type="ECO:0000256" key="5">
    <source>
        <dbReference type="ARBA" id="ARBA00023136"/>
    </source>
</evidence>
<keyword evidence="10" id="KW-1185">Reference proteome</keyword>
<dbReference type="GO" id="GO:0072594">
    <property type="term" value="P:establishment of protein localization to organelle"/>
    <property type="evidence" value="ECO:0007669"/>
    <property type="project" value="TreeGrafter"/>
</dbReference>
<dbReference type="GO" id="GO:0005886">
    <property type="term" value="C:plasma membrane"/>
    <property type="evidence" value="ECO:0007669"/>
    <property type="project" value="TreeGrafter"/>
</dbReference>
<evidence type="ECO:0000313" key="10">
    <source>
        <dbReference type="Proteomes" id="UP000678499"/>
    </source>
</evidence>
<evidence type="ECO:0008006" key="11">
    <source>
        <dbReference type="Google" id="ProtNLM"/>
    </source>
</evidence>
<accession>A0A7R9BED1</accession>
<feature type="chain" id="PRO_5036209950" description="Lysosome-associated membrane glycoprotein 5" evidence="8">
    <location>
        <begin position="28"/>
        <end position="295"/>
    </location>
</feature>
<name>A0A7R9BED1_9CRUS</name>
<keyword evidence="2 7" id="KW-0812">Transmembrane</keyword>
<dbReference type="Proteomes" id="UP000678499">
    <property type="component" value="Unassembled WGS sequence"/>
</dbReference>
<dbReference type="EMBL" id="OA882189">
    <property type="protein sequence ID" value="CAD7273633.1"/>
    <property type="molecule type" value="Genomic_DNA"/>
</dbReference>
<evidence type="ECO:0000256" key="2">
    <source>
        <dbReference type="ARBA" id="ARBA00022692"/>
    </source>
</evidence>
<dbReference type="Gene3D" id="2.40.160.110">
    <property type="match status" value="1"/>
</dbReference>
<reference evidence="9" key="1">
    <citation type="submission" date="2020-11" db="EMBL/GenBank/DDBJ databases">
        <authorList>
            <person name="Tran Van P."/>
        </authorList>
    </citation>
    <scope>NUCLEOTIDE SEQUENCE</scope>
</reference>
<dbReference type="GO" id="GO:0031902">
    <property type="term" value="C:late endosome membrane"/>
    <property type="evidence" value="ECO:0007669"/>
    <property type="project" value="TreeGrafter"/>
</dbReference>
<dbReference type="GO" id="GO:0005765">
    <property type="term" value="C:lysosomal membrane"/>
    <property type="evidence" value="ECO:0007669"/>
    <property type="project" value="TreeGrafter"/>
</dbReference>
<evidence type="ECO:0000256" key="1">
    <source>
        <dbReference type="ARBA" id="ARBA00004251"/>
    </source>
</evidence>
<evidence type="ECO:0000256" key="4">
    <source>
        <dbReference type="ARBA" id="ARBA00022989"/>
    </source>
</evidence>
<organism evidence="9">
    <name type="scientific">Notodromas monacha</name>
    <dbReference type="NCBI Taxonomy" id="399045"/>
    <lineage>
        <taxon>Eukaryota</taxon>
        <taxon>Metazoa</taxon>
        <taxon>Ecdysozoa</taxon>
        <taxon>Arthropoda</taxon>
        <taxon>Crustacea</taxon>
        <taxon>Oligostraca</taxon>
        <taxon>Ostracoda</taxon>
        <taxon>Podocopa</taxon>
        <taxon>Podocopida</taxon>
        <taxon>Cypridocopina</taxon>
        <taxon>Cypridoidea</taxon>
        <taxon>Cyprididae</taxon>
        <taxon>Notodromas</taxon>
    </lineage>
</organism>
<evidence type="ECO:0000256" key="6">
    <source>
        <dbReference type="ARBA" id="ARBA00023180"/>
    </source>
</evidence>
<comment type="subcellular location">
    <subcellularLocation>
        <location evidence="1">Cell membrane</location>
        <topology evidence="1">Single-pass type I membrane protein</topology>
    </subcellularLocation>
</comment>
<dbReference type="PANTHER" id="PTHR11506">
    <property type="entry name" value="LYSOSOME-ASSOCIATED MEMBRANE GLYCOPROTEIN"/>
    <property type="match status" value="1"/>
</dbReference>
<evidence type="ECO:0000256" key="7">
    <source>
        <dbReference type="SAM" id="Phobius"/>
    </source>
</evidence>
<evidence type="ECO:0000256" key="3">
    <source>
        <dbReference type="ARBA" id="ARBA00022729"/>
    </source>
</evidence>
<protein>
    <recommendedName>
        <fullName evidence="11">Lysosome-associated membrane glycoprotein 5</fullName>
    </recommendedName>
</protein>
<dbReference type="OrthoDB" id="6248302at2759"/>
<keyword evidence="6" id="KW-0325">Glycoprotein</keyword>
<dbReference type="EMBL" id="CAJPEX010000152">
    <property type="protein sequence ID" value="CAG0913785.1"/>
    <property type="molecule type" value="Genomic_DNA"/>
</dbReference>
<dbReference type="AlphaFoldDB" id="A0A7R9BED1"/>
<gene>
    <name evidence="9" type="ORF">NMOB1V02_LOCUS1508</name>
</gene>
<feature type="signal peptide" evidence="8">
    <location>
        <begin position="1"/>
        <end position="27"/>
    </location>
</feature>